<name>A0A0G1BGW5_9BACT</name>
<dbReference type="SUPFAM" id="SSF56194">
    <property type="entry name" value="Uridine diphospho-N-Acetylenolpyruvylglucosamine reductase, MurB, C-terminal domain"/>
    <property type="match status" value="1"/>
</dbReference>
<keyword evidence="5 16" id="KW-0963">Cytoplasm</keyword>
<keyword evidence="8 16" id="KW-0274">FAD</keyword>
<dbReference type="InterPro" id="IPR016167">
    <property type="entry name" value="FAD-bd_PCMH_sub1"/>
</dbReference>
<keyword evidence="12 16" id="KW-0560">Oxidoreductase</keyword>
<evidence type="ECO:0000256" key="1">
    <source>
        <dbReference type="ARBA" id="ARBA00001974"/>
    </source>
</evidence>
<dbReference type="GO" id="GO:0071949">
    <property type="term" value="F:FAD binding"/>
    <property type="evidence" value="ECO:0007669"/>
    <property type="project" value="InterPro"/>
</dbReference>
<comment type="subcellular location">
    <subcellularLocation>
        <location evidence="3 16">Cytoplasm</location>
    </subcellularLocation>
</comment>
<keyword evidence="7 16" id="KW-0285">Flavoprotein</keyword>
<dbReference type="InterPro" id="IPR036318">
    <property type="entry name" value="FAD-bd_PCMH-like_sf"/>
</dbReference>
<protein>
    <recommendedName>
        <fullName evidence="16">UDP-N-acetylenolpyruvoylglucosamine reductase</fullName>
        <ecNumber evidence="16">1.3.1.98</ecNumber>
    </recommendedName>
    <alternativeName>
        <fullName evidence="16">UDP-N-acetylmuramate dehydrogenase</fullName>
    </alternativeName>
</protein>
<comment type="pathway">
    <text evidence="4 16">Cell wall biogenesis; peptidoglycan biosynthesis.</text>
</comment>
<keyword evidence="6 16" id="KW-0132">Cell division</keyword>
<organism evidence="18 19">
    <name type="scientific">Candidatus Gottesmanbacteria bacterium GW2011_GWA2_42_18</name>
    <dbReference type="NCBI Taxonomy" id="1618442"/>
    <lineage>
        <taxon>Bacteria</taxon>
        <taxon>Candidatus Gottesmaniibacteriota</taxon>
    </lineage>
</organism>
<evidence type="ECO:0000256" key="5">
    <source>
        <dbReference type="ARBA" id="ARBA00022490"/>
    </source>
</evidence>
<keyword evidence="13 16" id="KW-0131">Cell cycle</keyword>
<comment type="similarity">
    <text evidence="16">Belongs to the MurB family.</text>
</comment>
<dbReference type="PROSITE" id="PS51387">
    <property type="entry name" value="FAD_PCMH"/>
    <property type="match status" value="1"/>
</dbReference>
<evidence type="ECO:0000313" key="18">
    <source>
        <dbReference type="EMBL" id="KKS45566.1"/>
    </source>
</evidence>
<feature type="active site" evidence="16">
    <location>
        <position position="324"/>
    </location>
</feature>
<evidence type="ECO:0000256" key="8">
    <source>
        <dbReference type="ARBA" id="ARBA00022827"/>
    </source>
</evidence>
<evidence type="ECO:0000256" key="3">
    <source>
        <dbReference type="ARBA" id="ARBA00004496"/>
    </source>
</evidence>
<evidence type="ECO:0000256" key="14">
    <source>
        <dbReference type="ARBA" id="ARBA00023316"/>
    </source>
</evidence>
<dbReference type="Pfam" id="PF02873">
    <property type="entry name" value="MurB_C"/>
    <property type="match status" value="1"/>
</dbReference>
<dbReference type="Gene3D" id="3.30.43.10">
    <property type="entry name" value="Uridine Diphospho-n-acetylenolpyruvylglucosamine Reductase, domain 2"/>
    <property type="match status" value="1"/>
</dbReference>
<dbReference type="InterPro" id="IPR011601">
    <property type="entry name" value="MurB_C"/>
</dbReference>
<dbReference type="Gene3D" id="3.30.465.10">
    <property type="match status" value="1"/>
</dbReference>
<evidence type="ECO:0000256" key="16">
    <source>
        <dbReference type="HAMAP-Rule" id="MF_00037"/>
    </source>
</evidence>
<evidence type="ECO:0000256" key="2">
    <source>
        <dbReference type="ARBA" id="ARBA00003921"/>
    </source>
</evidence>
<evidence type="ECO:0000256" key="11">
    <source>
        <dbReference type="ARBA" id="ARBA00022984"/>
    </source>
</evidence>
<dbReference type="EC" id="1.3.1.98" evidence="16"/>
<dbReference type="InterPro" id="IPR016166">
    <property type="entry name" value="FAD-bd_PCMH"/>
</dbReference>
<sequence>MKDFTTVLSDFFPGGRLLLKEPLAKYTSLRLGGPADYFLKVRGGDELQKAVSQAHLYKIPLFILGGGTNVLFNDEGFPGLVIKNEMSDIKLIGLKGESLKDGKTGTAINTVYLEVDSGVGVNRLVRYSLDQGLSGLEYFLGQPGTVGGAVWINAHNMDKKRFFGEIVVAATLFNIEKGINKVAQDYFRFGYDKSNLQKTGEIVLSAVCSFRRGNKEKLWKIARETLEYRSRTQPSGYFSAGCIFRNIKKSEAMRLATPQFTLSAGFLIESVGLKGKTIGGASFSPTHANFIVHKGQAKSLDVLKLIDLAREKVFAKYHLRLETEIRIVN</sequence>
<dbReference type="Proteomes" id="UP000034320">
    <property type="component" value="Unassembled WGS sequence"/>
</dbReference>
<dbReference type="GO" id="GO:0008360">
    <property type="term" value="P:regulation of cell shape"/>
    <property type="evidence" value="ECO:0007669"/>
    <property type="project" value="UniProtKB-KW"/>
</dbReference>
<dbReference type="GO" id="GO:0051301">
    <property type="term" value="P:cell division"/>
    <property type="evidence" value="ECO:0007669"/>
    <property type="project" value="UniProtKB-KW"/>
</dbReference>
<feature type="active site" description="Proton donor" evidence="16">
    <location>
        <position position="242"/>
    </location>
</feature>
<reference evidence="18 19" key="1">
    <citation type="journal article" date="2015" name="Nature">
        <title>rRNA introns, odd ribosomes, and small enigmatic genomes across a large radiation of phyla.</title>
        <authorList>
            <person name="Brown C.T."/>
            <person name="Hug L.A."/>
            <person name="Thomas B.C."/>
            <person name="Sharon I."/>
            <person name="Castelle C.J."/>
            <person name="Singh A."/>
            <person name="Wilkins M.J."/>
            <person name="Williams K.H."/>
            <person name="Banfield J.F."/>
        </authorList>
    </citation>
    <scope>NUCLEOTIDE SEQUENCE [LARGE SCALE GENOMIC DNA]</scope>
</reference>
<dbReference type="Pfam" id="PF01565">
    <property type="entry name" value="FAD_binding_4"/>
    <property type="match status" value="1"/>
</dbReference>
<comment type="cofactor">
    <cofactor evidence="1 16">
        <name>FAD</name>
        <dbReference type="ChEBI" id="CHEBI:57692"/>
    </cofactor>
</comment>
<evidence type="ECO:0000256" key="10">
    <source>
        <dbReference type="ARBA" id="ARBA00022960"/>
    </source>
</evidence>
<evidence type="ECO:0000259" key="17">
    <source>
        <dbReference type="PROSITE" id="PS51387"/>
    </source>
</evidence>
<evidence type="ECO:0000256" key="4">
    <source>
        <dbReference type="ARBA" id="ARBA00004752"/>
    </source>
</evidence>
<evidence type="ECO:0000256" key="15">
    <source>
        <dbReference type="ARBA" id="ARBA00048914"/>
    </source>
</evidence>
<dbReference type="PANTHER" id="PTHR21071">
    <property type="entry name" value="UDP-N-ACETYLENOLPYRUVOYLGLUCOSAMINE REDUCTASE"/>
    <property type="match status" value="1"/>
</dbReference>
<dbReference type="HAMAP" id="MF_00037">
    <property type="entry name" value="MurB"/>
    <property type="match status" value="1"/>
</dbReference>
<dbReference type="InterPro" id="IPR016169">
    <property type="entry name" value="FAD-bd_PCMH_sub2"/>
</dbReference>
<accession>A0A0G1BGW5</accession>
<comment type="caution">
    <text evidence="18">The sequence shown here is derived from an EMBL/GenBank/DDBJ whole genome shotgun (WGS) entry which is preliminary data.</text>
</comment>
<evidence type="ECO:0000256" key="7">
    <source>
        <dbReference type="ARBA" id="ARBA00022630"/>
    </source>
</evidence>
<evidence type="ECO:0000256" key="12">
    <source>
        <dbReference type="ARBA" id="ARBA00023002"/>
    </source>
</evidence>
<dbReference type="InterPro" id="IPR036635">
    <property type="entry name" value="MurB_C_sf"/>
</dbReference>
<keyword evidence="10 16" id="KW-0133">Cell shape</keyword>
<keyword evidence="11 16" id="KW-0573">Peptidoglycan synthesis</keyword>
<dbReference type="InterPro" id="IPR003170">
    <property type="entry name" value="MurB"/>
</dbReference>
<dbReference type="UniPathway" id="UPA00219"/>
<comment type="caution">
    <text evidence="16">Lacks conserved residue(s) required for the propagation of feature annotation.</text>
</comment>
<dbReference type="PANTHER" id="PTHR21071:SF4">
    <property type="entry name" value="UDP-N-ACETYLENOLPYRUVOYLGLUCOSAMINE REDUCTASE"/>
    <property type="match status" value="1"/>
</dbReference>
<dbReference type="NCBIfam" id="TIGR00179">
    <property type="entry name" value="murB"/>
    <property type="match status" value="1"/>
</dbReference>
<evidence type="ECO:0000256" key="6">
    <source>
        <dbReference type="ARBA" id="ARBA00022618"/>
    </source>
</evidence>
<dbReference type="GO" id="GO:0008762">
    <property type="term" value="F:UDP-N-acetylmuramate dehydrogenase activity"/>
    <property type="evidence" value="ECO:0007669"/>
    <property type="project" value="UniProtKB-UniRule"/>
</dbReference>
<feature type="domain" description="FAD-binding PCMH-type" evidence="17">
    <location>
        <begin position="30"/>
        <end position="213"/>
    </location>
</feature>
<proteinExistence type="inferred from homology"/>
<keyword evidence="14 16" id="KW-0961">Cell wall biogenesis/degradation</keyword>
<dbReference type="EMBL" id="LCDD01000034">
    <property type="protein sequence ID" value="KKS45566.1"/>
    <property type="molecule type" value="Genomic_DNA"/>
</dbReference>
<evidence type="ECO:0000313" key="19">
    <source>
        <dbReference type="Proteomes" id="UP000034320"/>
    </source>
</evidence>
<keyword evidence="9 16" id="KW-0521">NADP</keyword>
<gene>
    <name evidence="16" type="primary">murB</name>
    <name evidence="18" type="ORF">UV09_C0034G0005</name>
</gene>
<dbReference type="InterPro" id="IPR006094">
    <property type="entry name" value="Oxid_FAD_bind_N"/>
</dbReference>
<dbReference type="GO" id="GO:0009252">
    <property type="term" value="P:peptidoglycan biosynthetic process"/>
    <property type="evidence" value="ECO:0007669"/>
    <property type="project" value="UniProtKB-UniRule"/>
</dbReference>
<dbReference type="SUPFAM" id="SSF56176">
    <property type="entry name" value="FAD-binding/transporter-associated domain-like"/>
    <property type="match status" value="1"/>
</dbReference>
<comment type="function">
    <text evidence="2 16">Cell wall formation.</text>
</comment>
<evidence type="ECO:0000256" key="13">
    <source>
        <dbReference type="ARBA" id="ARBA00023306"/>
    </source>
</evidence>
<evidence type="ECO:0000256" key="9">
    <source>
        <dbReference type="ARBA" id="ARBA00022857"/>
    </source>
</evidence>
<dbReference type="GO" id="GO:0005829">
    <property type="term" value="C:cytosol"/>
    <property type="evidence" value="ECO:0007669"/>
    <property type="project" value="TreeGrafter"/>
</dbReference>
<comment type="catalytic activity">
    <reaction evidence="15 16">
        <text>UDP-N-acetyl-alpha-D-muramate + NADP(+) = UDP-N-acetyl-3-O-(1-carboxyvinyl)-alpha-D-glucosamine + NADPH + H(+)</text>
        <dbReference type="Rhea" id="RHEA:12248"/>
        <dbReference type="ChEBI" id="CHEBI:15378"/>
        <dbReference type="ChEBI" id="CHEBI:57783"/>
        <dbReference type="ChEBI" id="CHEBI:58349"/>
        <dbReference type="ChEBI" id="CHEBI:68483"/>
        <dbReference type="ChEBI" id="CHEBI:70757"/>
        <dbReference type="EC" id="1.3.1.98"/>
    </reaction>
</comment>
<dbReference type="AlphaFoldDB" id="A0A0G1BGW5"/>
<dbReference type="Gene3D" id="3.90.78.10">
    <property type="entry name" value="UDP-N-acetylenolpyruvoylglucosamine reductase, C-terminal domain"/>
    <property type="match status" value="1"/>
</dbReference>
<dbReference type="GO" id="GO:0071555">
    <property type="term" value="P:cell wall organization"/>
    <property type="evidence" value="ECO:0007669"/>
    <property type="project" value="UniProtKB-KW"/>
</dbReference>